<dbReference type="Gene3D" id="2.40.10.120">
    <property type="match status" value="1"/>
</dbReference>
<comment type="caution">
    <text evidence="2">The sequence shown here is derived from an EMBL/GenBank/DDBJ whole genome shotgun (WGS) entry which is preliminary data.</text>
</comment>
<dbReference type="SUPFAM" id="SSF50494">
    <property type="entry name" value="Trypsin-like serine proteases"/>
    <property type="match status" value="1"/>
</dbReference>
<dbReference type="AlphaFoldDB" id="A0AAV6LHS0"/>
<feature type="region of interest" description="Disordered" evidence="1">
    <location>
        <begin position="186"/>
        <end position="211"/>
    </location>
</feature>
<reference evidence="2" key="1">
    <citation type="submission" date="2020-08" db="EMBL/GenBank/DDBJ databases">
        <title>Plant Genome Project.</title>
        <authorList>
            <person name="Zhang R.-G."/>
        </authorList>
    </citation>
    <scope>NUCLEOTIDE SEQUENCE</scope>
    <source>
        <strain evidence="2">WSP0</strain>
        <tissue evidence="2">Leaf</tissue>
    </source>
</reference>
<evidence type="ECO:0000313" key="3">
    <source>
        <dbReference type="Proteomes" id="UP000823749"/>
    </source>
</evidence>
<accession>A0AAV6LHS0</accession>
<evidence type="ECO:0000256" key="1">
    <source>
        <dbReference type="SAM" id="MobiDB-lite"/>
    </source>
</evidence>
<name>A0AAV6LHS0_9ERIC</name>
<keyword evidence="3" id="KW-1185">Reference proteome</keyword>
<sequence length="266" mass="30272">MKDPAELFDYMKDVVVVVCSRPSEMEEKSSEVLEEEEMDEDDDKDKDDEEEEGGGTRFVAGVVINRHWYILTCAHLVPKSYDVTVQQVRHDDSREAEVFLWDEDYDLAILGTNEASVGHHNFCKFGGTKAIHMGITFFRIGHPRGIVYNFLVGNVAYPERTRQQIPYYYLSTVPDKGLPLYAKTPPHLHLRSPPSPPLQKSPSLSALPLPLPEVGTGREEHLFPTSSMLPSLSPFPEVTTGQEEHEEEEVRFQIRKLVMLPTMERS</sequence>
<gene>
    <name evidence="2" type="ORF">RHGRI_000743</name>
</gene>
<protein>
    <submittedName>
        <fullName evidence="2">Uncharacterized protein</fullName>
    </submittedName>
</protein>
<dbReference type="Pfam" id="PF13365">
    <property type="entry name" value="Trypsin_2"/>
    <property type="match status" value="1"/>
</dbReference>
<feature type="compositionally biased region" description="Acidic residues" evidence="1">
    <location>
        <begin position="32"/>
        <end position="53"/>
    </location>
</feature>
<dbReference type="InterPro" id="IPR009003">
    <property type="entry name" value="Peptidase_S1_PA"/>
</dbReference>
<dbReference type="Proteomes" id="UP000823749">
    <property type="component" value="Chromosome 1"/>
</dbReference>
<dbReference type="EMBL" id="JACTNZ010000001">
    <property type="protein sequence ID" value="KAG5564655.1"/>
    <property type="molecule type" value="Genomic_DNA"/>
</dbReference>
<organism evidence="2 3">
    <name type="scientific">Rhododendron griersonianum</name>
    <dbReference type="NCBI Taxonomy" id="479676"/>
    <lineage>
        <taxon>Eukaryota</taxon>
        <taxon>Viridiplantae</taxon>
        <taxon>Streptophyta</taxon>
        <taxon>Embryophyta</taxon>
        <taxon>Tracheophyta</taxon>
        <taxon>Spermatophyta</taxon>
        <taxon>Magnoliopsida</taxon>
        <taxon>eudicotyledons</taxon>
        <taxon>Gunneridae</taxon>
        <taxon>Pentapetalae</taxon>
        <taxon>asterids</taxon>
        <taxon>Ericales</taxon>
        <taxon>Ericaceae</taxon>
        <taxon>Ericoideae</taxon>
        <taxon>Rhodoreae</taxon>
        <taxon>Rhododendron</taxon>
    </lineage>
</organism>
<feature type="region of interest" description="Disordered" evidence="1">
    <location>
        <begin position="23"/>
        <end position="53"/>
    </location>
</feature>
<proteinExistence type="predicted"/>
<evidence type="ECO:0000313" key="2">
    <source>
        <dbReference type="EMBL" id="KAG5564655.1"/>
    </source>
</evidence>